<protein>
    <recommendedName>
        <fullName evidence="2">DUF302 domain-containing protein</fullName>
    </recommendedName>
</protein>
<evidence type="ECO:0000313" key="1">
    <source>
        <dbReference type="EMBL" id="VAW96970.1"/>
    </source>
</evidence>
<dbReference type="InterPro" id="IPR035923">
    <property type="entry name" value="TT1751-like_sf"/>
</dbReference>
<dbReference type="Gene3D" id="3.30.310.70">
    <property type="entry name" value="TT1751-like domain"/>
    <property type="match status" value="1"/>
</dbReference>
<organism evidence="1">
    <name type="scientific">hydrothermal vent metagenome</name>
    <dbReference type="NCBI Taxonomy" id="652676"/>
    <lineage>
        <taxon>unclassified sequences</taxon>
        <taxon>metagenomes</taxon>
        <taxon>ecological metagenomes</taxon>
    </lineage>
</organism>
<name>A0A3B1A5Z0_9ZZZZ</name>
<dbReference type="EMBL" id="UOFT01000054">
    <property type="protein sequence ID" value="VAW96970.1"/>
    <property type="molecule type" value="Genomic_DNA"/>
</dbReference>
<sequence length="168" mass="18687">MFKKFNFYLIVLIVFSAAGTVLGVGAVQAVDITLETTEYKFYKIEGSYEDVRVDLDYAITGTGIKVNGVSHIADMLVRTGKDLGRTKKLYEHAEAIQFCSATLSRNMMEADPMNIAFCPYIIYIFSLPNEKNIVYLGYRKLPELSSAASKKAVAAIIKTYEDIIADAQ</sequence>
<dbReference type="AlphaFoldDB" id="A0A3B1A5Z0"/>
<proteinExistence type="predicted"/>
<evidence type="ECO:0008006" key="2">
    <source>
        <dbReference type="Google" id="ProtNLM"/>
    </source>
</evidence>
<accession>A0A3B1A5Z0</accession>
<reference evidence="1" key="1">
    <citation type="submission" date="2018-06" db="EMBL/GenBank/DDBJ databases">
        <authorList>
            <person name="Zhirakovskaya E."/>
        </authorList>
    </citation>
    <scope>NUCLEOTIDE SEQUENCE</scope>
</reference>
<gene>
    <name evidence="1" type="ORF">MNBD_GAMMA23-1399</name>
</gene>
<dbReference type="SUPFAM" id="SSF103247">
    <property type="entry name" value="TT1751-like"/>
    <property type="match status" value="1"/>
</dbReference>